<dbReference type="EMBL" id="LN879502">
    <property type="protein sequence ID" value="CUI18053.1"/>
    <property type="molecule type" value="Genomic_DNA"/>
</dbReference>
<dbReference type="InterPro" id="IPR030390">
    <property type="entry name" value="MeTrfase_TrmA_AS"/>
</dbReference>
<dbReference type="Proteomes" id="UP000069902">
    <property type="component" value="Chromosome cPNK"/>
</dbReference>
<gene>
    <name evidence="6" type="primary">rumA</name>
    <name evidence="6" type="ORF">PNK_2459</name>
</gene>
<dbReference type="InParanoid" id="A0A0U5JJ90"/>
<feature type="binding site" evidence="4">
    <location>
        <position position="244"/>
    </location>
    <ligand>
        <name>S-adenosyl-L-methionine</name>
        <dbReference type="ChEBI" id="CHEBI:59789"/>
    </ligand>
</feature>
<evidence type="ECO:0000313" key="7">
    <source>
        <dbReference type="Proteomes" id="UP000069902"/>
    </source>
</evidence>
<feature type="active site" evidence="5">
    <location>
        <position position="339"/>
    </location>
</feature>
<dbReference type="PANTHER" id="PTHR47548">
    <property type="entry name" value="BNAA06G32370D PROTEIN"/>
    <property type="match status" value="1"/>
</dbReference>
<evidence type="ECO:0000256" key="3">
    <source>
        <dbReference type="ARBA" id="ARBA00022691"/>
    </source>
</evidence>
<keyword evidence="1 4" id="KW-0489">Methyltransferase</keyword>
<dbReference type="EC" id="2.1.1.-" evidence="6"/>
<dbReference type="PATRIC" id="fig|389348.3.peg.2754"/>
<dbReference type="Pfam" id="PF05958">
    <property type="entry name" value="tRNA_U5-meth_tr"/>
    <property type="match status" value="1"/>
</dbReference>
<dbReference type="SUPFAM" id="SSF53335">
    <property type="entry name" value="S-adenosyl-L-methionine-dependent methyltransferases"/>
    <property type="match status" value="1"/>
</dbReference>
<comment type="similarity">
    <text evidence="4">Belongs to the class I-like SAM-binding methyltransferase superfamily. RNA M5U methyltransferase family.</text>
</comment>
<feature type="binding site" evidence="4">
    <location>
        <position position="265"/>
    </location>
    <ligand>
        <name>S-adenosyl-L-methionine</name>
        <dbReference type="ChEBI" id="CHEBI:59789"/>
    </ligand>
</feature>
<feature type="active site" description="Nucleophile" evidence="4">
    <location>
        <position position="339"/>
    </location>
</feature>
<evidence type="ECO:0000313" key="6">
    <source>
        <dbReference type="EMBL" id="CUI18053.1"/>
    </source>
</evidence>
<dbReference type="InterPro" id="IPR029063">
    <property type="entry name" value="SAM-dependent_MTases_sf"/>
</dbReference>
<name>A0A0U5JJ90_9BACT</name>
<dbReference type="Gene3D" id="2.40.50.1070">
    <property type="match status" value="1"/>
</dbReference>
<proteinExistence type="inferred from homology"/>
<evidence type="ECO:0000256" key="5">
    <source>
        <dbReference type="PROSITE-ProRule" id="PRU10015"/>
    </source>
</evidence>
<dbReference type="Gene3D" id="3.40.50.150">
    <property type="entry name" value="Vaccinia Virus protein VP39"/>
    <property type="match status" value="1"/>
</dbReference>
<protein>
    <submittedName>
        <fullName evidence="6">23S rRNA (Uracil-5-)-methyltransferase</fullName>
        <ecNumber evidence="6">2.1.1.-</ecNumber>
    </submittedName>
</protein>
<dbReference type="GO" id="GO:0032259">
    <property type="term" value="P:methylation"/>
    <property type="evidence" value="ECO:0007669"/>
    <property type="project" value="UniProtKB-KW"/>
</dbReference>
<evidence type="ECO:0000256" key="4">
    <source>
        <dbReference type="PROSITE-ProRule" id="PRU01024"/>
    </source>
</evidence>
<dbReference type="GO" id="GO:0006396">
    <property type="term" value="P:RNA processing"/>
    <property type="evidence" value="ECO:0007669"/>
    <property type="project" value="InterPro"/>
</dbReference>
<evidence type="ECO:0000256" key="2">
    <source>
        <dbReference type="ARBA" id="ARBA00022679"/>
    </source>
</evidence>
<reference evidence="7" key="1">
    <citation type="submission" date="2015-09" db="EMBL/GenBank/DDBJ databases">
        <authorList>
            <person name="Bertelli C."/>
        </authorList>
    </citation>
    <scope>NUCLEOTIDE SEQUENCE [LARGE SCALE GENOMIC DNA]</scope>
    <source>
        <strain evidence="7">KNic</strain>
    </source>
</reference>
<dbReference type="InterPro" id="IPR010280">
    <property type="entry name" value="U5_MeTrfase_fam"/>
</dbReference>
<keyword evidence="3 4" id="KW-0949">S-adenosyl-L-methionine</keyword>
<dbReference type="STRING" id="389348.PNK_2459"/>
<feature type="binding site" evidence="4">
    <location>
        <position position="312"/>
    </location>
    <ligand>
        <name>S-adenosyl-L-methionine</name>
        <dbReference type="ChEBI" id="CHEBI:59789"/>
    </ligand>
</feature>
<organism evidence="6 7">
    <name type="scientific">Candidatus Protochlamydia naegleriophila</name>
    <dbReference type="NCBI Taxonomy" id="389348"/>
    <lineage>
        <taxon>Bacteria</taxon>
        <taxon>Pseudomonadati</taxon>
        <taxon>Chlamydiota</taxon>
        <taxon>Chlamydiia</taxon>
        <taxon>Parachlamydiales</taxon>
        <taxon>Parachlamydiaceae</taxon>
        <taxon>Candidatus Protochlamydia</taxon>
    </lineage>
</organism>
<dbReference type="PANTHER" id="PTHR47548:SF1">
    <property type="entry name" value="S-ADENOSYL-L-METHIONINE-DEPENDENT METHYLTRANSFERASES SUPERFAMILY PROTEIN"/>
    <property type="match status" value="1"/>
</dbReference>
<dbReference type="PROSITE" id="PS01230">
    <property type="entry name" value="TRMA_1"/>
    <property type="match status" value="1"/>
</dbReference>
<dbReference type="RefSeq" id="WP_059062287.1">
    <property type="nucleotide sequence ID" value="NZ_LN879502.1"/>
</dbReference>
<feature type="binding site" evidence="4">
    <location>
        <position position="217"/>
    </location>
    <ligand>
        <name>S-adenosyl-L-methionine</name>
        <dbReference type="ChEBI" id="CHEBI:59789"/>
    </ligand>
</feature>
<dbReference type="PROSITE" id="PS51687">
    <property type="entry name" value="SAM_MT_RNA_M5U"/>
    <property type="match status" value="1"/>
</dbReference>
<keyword evidence="7" id="KW-1185">Reference proteome</keyword>
<sequence length="381" mass="43089">MKPIYIQSPSCPHFKACSGCSTDLGKEPLIWLEVLENFKSQVVPSLHQGLPTRWRCRAKLAVRGSSDNPIIGLFKKHTHDAISIPLCLVHHIKINQVIHYIEQWMKHHALMPYQEKDNSGDLRYLQCVVERSTGKVQVVFVLNIADASPQAQRWFSLLLELAQAFDPSLFHSIWINFNCRATNTIFSNRWQLVWGEEYVWERFGEVSVCFQPANFAQANLSLFEELLQKIKEWVPDGAKVAEFFAGVGVIGLFIASKCTWVKCGEVNPHAKLCFTLSRAKLPADAADKISFYTGSDEETLGLMQAADVVIVDPPRKGLSEAFIGSLKHSSVNQLIYVSCGWESFKKNCQQLALDGWKLEDLDGYAFFPGSNHIELLARFIR</sequence>
<dbReference type="AlphaFoldDB" id="A0A0U5JJ90"/>
<accession>A0A0U5JJ90</accession>
<dbReference type="InterPro" id="IPR053304">
    <property type="entry name" value="RNA_M5U_MTase"/>
</dbReference>
<dbReference type="KEGG" id="pnl:PNK_2459"/>
<evidence type="ECO:0000256" key="1">
    <source>
        <dbReference type="ARBA" id="ARBA00022603"/>
    </source>
</evidence>
<dbReference type="GO" id="GO:0008173">
    <property type="term" value="F:RNA methyltransferase activity"/>
    <property type="evidence" value="ECO:0007669"/>
    <property type="project" value="InterPro"/>
</dbReference>
<keyword evidence="2 4" id="KW-0808">Transferase</keyword>